<reference evidence="4 5" key="1">
    <citation type="submission" date="2019-07" db="EMBL/GenBank/DDBJ databases">
        <title>Genomic Encyclopedia of Type Strains, Phase III (KMG-III): the genomes of soil and plant-associated and newly described type strains.</title>
        <authorList>
            <person name="Whitman W."/>
        </authorList>
    </citation>
    <scope>NUCLEOTIDE SEQUENCE [LARGE SCALE GENOMIC DNA]</scope>
    <source>
        <strain evidence="4 5">BL24</strain>
    </source>
</reference>
<evidence type="ECO:0000313" key="4">
    <source>
        <dbReference type="EMBL" id="TYP70522.1"/>
    </source>
</evidence>
<protein>
    <recommendedName>
        <fullName evidence="3">Pirin N-terminal domain-containing protein</fullName>
    </recommendedName>
</protein>
<dbReference type="PANTHER" id="PTHR43212">
    <property type="entry name" value="QUERCETIN 2,3-DIOXYGENASE"/>
    <property type="match status" value="1"/>
</dbReference>
<accession>A0A5S5BWF5</accession>
<dbReference type="InterPro" id="IPR014710">
    <property type="entry name" value="RmlC-like_jellyroll"/>
</dbReference>
<evidence type="ECO:0000256" key="1">
    <source>
        <dbReference type="ARBA" id="ARBA00008416"/>
    </source>
</evidence>
<dbReference type="PANTHER" id="PTHR43212:SF3">
    <property type="entry name" value="QUERCETIN 2,3-DIOXYGENASE"/>
    <property type="match status" value="1"/>
</dbReference>
<gene>
    <name evidence="4" type="ORF">BCM02_11126</name>
</gene>
<evidence type="ECO:0000313" key="5">
    <source>
        <dbReference type="Proteomes" id="UP000323257"/>
    </source>
</evidence>
<keyword evidence="5" id="KW-1185">Reference proteome</keyword>
<feature type="domain" description="Pirin N-terminal" evidence="3">
    <location>
        <begin position="55"/>
        <end position="118"/>
    </location>
</feature>
<dbReference type="EMBL" id="VNHS01000011">
    <property type="protein sequence ID" value="TYP70522.1"/>
    <property type="molecule type" value="Genomic_DNA"/>
</dbReference>
<dbReference type="InterPro" id="IPR003829">
    <property type="entry name" value="Pirin_N_dom"/>
</dbReference>
<comment type="similarity">
    <text evidence="1 2">Belongs to the pirin family.</text>
</comment>
<dbReference type="AlphaFoldDB" id="A0A5S5BWF5"/>
<name>A0A5S5BWF5_9BACL</name>
<evidence type="ECO:0000259" key="3">
    <source>
        <dbReference type="Pfam" id="PF02678"/>
    </source>
</evidence>
<dbReference type="Gene3D" id="2.60.120.10">
    <property type="entry name" value="Jelly Rolls"/>
    <property type="match status" value="1"/>
</dbReference>
<proteinExistence type="inferred from homology"/>
<organism evidence="4 5">
    <name type="scientific">Paenibacillus methanolicus</name>
    <dbReference type="NCBI Taxonomy" id="582686"/>
    <lineage>
        <taxon>Bacteria</taxon>
        <taxon>Bacillati</taxon>
        <taxon>Bacillota</taxon>
        <taxon>Bacilli</taxon>
        <taxon>Bacillales</taxon>
        <taxon>Paenibacillaceae</taxon>
        <taxon>Paenibacillus</taxon>
    </lineage>
</organism>
<comment type="caution">
    <text evidence="4">The sequence shown here is derived from an EMBL/GenBank/DDBJ whole genome shotgun (WGS) entry which is preliminary data.</text>
</comment>
<sequence length="258" mass="28663">MQTMIYGPALQGKGAFDNGKILEQKPIGFPGEGSVNKGIGPLFYWAWATASGEGAIPLHPHQGFEIMTYVTKGQAQHGDTLGTQSTVGAGGVQVMQTGSGVSHEERFLGPEMEAFQIWFEPHMRLALLRQPTYTQVEPDRFPLEEGDGYTRKTVLGEASPIELVADARMWDIEVQPGRTIRHIVPKDRTLTTLAIRGGGRVDIVDEDREPSVFAHRDFLIQRAERTHEVAFTASAEEPLRLLLIEVPSKVDYPLYPRR</sequence>
<dbReference type="RefSeq" id="WP_148932102.1">
    <property type="nucleotide sequence ID" value="NZ_VNHS01000011.1"/>
</dbReference>
<dbReference type="Pfam" id="PF02678">
    <property type="entry name" value="Pirin"/>
    <property type="match status" value="1"/>
</dbReference>
<dbReference type="InterPro" id="IPR011051">
    <property type="entry name" value="RmlC_Cupin_sf"/>
</dbReference>
<dbReference type="Proteomes" id="UP000323257">
    <property type="component" value="Unassembled WGS sequence"/>
</dbReference>
<dbReference type="InterPro" id="IPR012093">
    <property type="entry name" value="Pirin"/>
</dbReference>
<dbReference type="SUPFAM" id="SSF51182">
    <property type="entry name" value="RmlC-like cupins"/>
    <property type="match status" value="1"/>
</dbReference>
<evidence type="ECO:0000256" key="2">
    <source>
        <dbReference type="RuleBase" id="RU003457"/>
    </source>
</evidence>
<dbReference type="OrthoDB" id="321327at2"/>